<name>A0ABD2HMH3_PAGBO</name>
<evidence type="ECO:0000256" key="1">
    <source>
        <dbReference type="ARBA" id="ARBA00010134"/>
    </source>
</evidence>
<evidence type="ECO:0000313" key="8">
    <source>
        <dbReference type="EMBL" id="KAL3067754.1"/>
    </source>
</evidence>
<dbReference type="PANTHER" id="PTHR48169">
    <property type="entry name" value="DED DOMAIN-CONTAINING PROTEIN"/>
    <property type="match status" value="1"/>
</dbReference>
<dbReference type="AlphaFoldDB" id="A0ABD2HMH3"/>
<evidence type="ECO:0000259" key="6">
    <source>
        <dbReference type="PROSITE" id="PS50208"/>
    </source>
</evidence>
<dbReference type="GO" id="GO:0043067">
    <property type="term" value="P:regulation of programmed cell death"/>
    <property type="evidence" value="ECO:0007669"/>
    <property type="project" value="UniProtKB-ARBA"/>
</dbReference>
<feature type="active site" evidence="3">
    <location>
        <position position="232"/>
    </location>
</feature>
<dbReference type="Pfam" id="PF00656">
    <property type="entry name" value="Peptidase_C14"/>
    <property type="match status" value="2"/>
</dbReference>
<keyword evidence="2" id="KW-0053">Apoptosis</keyword>
<dbReference type="GO" id="GO:0004197">
    <property type="term" value="F:cysteine-type endopeptidase activity"/>
    <property type="evidence" value="ECO:0007669"/>
    <property type="project" value="UniProtKB-ARBA"/>
</dbReference>
<evidence type="ECO:0000259" key="5">
    <source>
        <dbReference type="PROSITE" id="PS50207"/>
    </source>
</evidence>
<accession>A0ABD2HMH3</accession>
<dbReference type="Gene3D" id="1.10.533.10">
    <property type="entry name" value="Death Domain, Fas"/>
    <property type="match status" value="1"/>
</dbReference>
<dbReference type="SMART" id="SM00115">
    <property type="entry name" value="CASc"/>
    <property type="match status" value="1"/>
</dbReference>
<evidence type="ECO:0000256" key="4">
    <source>
        <dbReference type="RuleBase" id="RU003971"/>
    </source>
</evidence>
<reference evidence="8 9" key="1">
    <citation type="journal article" date="2022" name="G3 (Bethesda)">
        <title>Evaluating Illumina-, Nanopore-, and PacBio-based genome assembly strategies with the bald notothen, Trematomus borchgrevinki.</title>
        <authorList>
            <person name="Rayamajhi N."/>
            <person name="Cheng C.C."/>
            <person name="Catchen J.M."/>
        </authorList>
    </citation>
    <scope>NUCLEOTIDE SEQUENCE [LARGE SCALE GENOMIC DNA]</scope>
    <source>
        <strain evidence="8">AGRC-2024</strain>
    </source>
</reference>
<reference evidence="8 9" key="2">
    <citation type="journal article" date="2024" name="G3 (Bethesda)">
        <title>The genome of the cryopelagic Antarctic bald notothen, Trematomus borchgrevinki.</title>
        <authorList>
            <person name="Rayamajhi N."/>
            <person name="Rivera-Colon A.G."/>
            <person name="Minhas B.F."/>
            <person name="Cheng C.C."/>
            <person name="Catchen J.M."/>
        </authorList>
    </citation>
    <scope>NUCLEOTIDE SEQUENCE [LARGE SCALE GENOMIC DNA]</scope>
    <source>
        <strain evidence="8">AGRC-2024</strain>
    </source>
</reference>
<dbReference type="PROSITE" id="PS50207">
    <property type="entry name" value="CASPASE_P10"/>
    <property type="match status" value="1"/>
</dbReference>
<dbReference type="GO" id="GO:0006915">
    <property type="term" value="P:apoptotic process"/>
    <property type="evidence" value="ECO:0007669"/>
    <property type="project" value="UniProtKB-KW"/>
</dbReference>
<dbReference type="InterPro" id="IPR015917">
    <property type="entry name" value="Pept_C14A"/>
</dbReference>
<dbReference type="PIRSF" id="PIRSF038001">
    <property type="entry name" value="Caspase_ICE"/>
    <property type="match status" value="1"/>
</dbReference>
<dbReference type="InterPro" id="IPR002138">
    <property type="entry name" value="Pept_C14_p10"/>
</dbReference>
<evidence type="ECO:0000256" key="3">
    <source>
        <dbReference type="PIRSR" id="PIRSR038001-1"/>
    </source>
</evidence>
<feature type="active site" evidence="3">
    <location>
        <position position="275"/>
    </location>
</feature>
<dbReference type="PRINTS" id="PR00376">
    <property type="entry name" value="IL1BCENZYME"/>
</dbReference>
<dbReference type="CDD" id="cd00032">
    <property type="entry name" value="CASc"/>
    <property type="match status" value="1"/>
</dbReference>
<dbReference type="CDD" id="cd01671">
    <property type="entry name" value="CARD"/>
    <property type="match status" value="1"/>
</dbReference>
<protein>
    <recommendedName>
        <fullName evidence="10">Caspase-8</fullName>
    </recommendedName>
</protein>
<dbReference type="PROSITE" id="PS50208">
    <property type="entry name" value="CASPASE_P20"/>
    <property type="match status" value="1"/>
</dbReference>
<proteinExistence type="inferred from homology"/>
<dbReference type="GO" id="GO:0005737">
    <property type="term" value="C:cytoplasm"/>
    <property type="evidence" value="ECO:0007669"/>
    <property type="project" value="UniProtKB-ARBA"/>
</dbReference>
<organism evidence="8 9">
    <name type="scientific">Pagothenia borchgrevinki</name>
    <name type="common">Bald rockcod</name>
    <name type="synonym">Trematomus borchgrevinki</name>
    <dbReference type="NCBI Taxonomy" id="8213"/>
    <lineage>
        <taxon>Eukaryota</taxon>
        <taxon>Metazoa</taxon>
        <taxon>Chordata</taxon>
        <taxon>Craniata</taxon>
        <taxon>Vertebrata</taxon>
        <taxon>Euteleostomi</taxon>
        <taxon>Actinopterygii</taxon>
        <taxon>Neopterygii</taxon>
        <taxon>Teleostei</taxon>
        <taxon>Neoteleostei</taxon>
        <taxon>Acanthomorphata</taxon>
        <taxon>Eupercaria</taxon>
        <taxon>Perciformes</taxon>
        <taxon>Notothenioidei</taxon>
        <taxon>Nototheniidae</taxon>
        <taxon>Pagothenia</taxon>
    </lineage>
</organism>
<dbReference type="InterPro" id="IPR001315">
    <property type="entry name" value="CARD"/>
</dbReference>
<dbReference type="SUPFAM" id="SSF52129">
    <property type="entry name" value="Caspase-like"/>
    <property type="match status" value="1"/>
</dbReference>
<comment type="caution">
    <text evidence="8">The sequence shown here is derived from an EMBL/GenBank/DDBJ whole genome shotgun (WGS) entry which is preliminary data.</text>
</comment>
<dbReference type="InterPro" id="IPR011600">
    <property type="entry name" value="Pept_C14_caspase"/>
</dbReference>
<sequence length="403" mass="45410">MDANAILRRNKTSIVETLCADHTLILNKVYEKKLITAREYNNLRSINKENVEGHVGELVNTIMFKGEDRCQAFLDLLKTDEAIQETYPELKNILEKGLLGLLPHPVQASSVENIDNQPESRKEDELYELKSQPTGLCLIINNEHFGDGNPRRGTDKDAESLGKVFTWLGFRVLMCKDQTKDQMERALKCFASQCDLSQLQEFKVQEWTGSRFTDLLEAPRHGDAFICCLLSHGNKGGVLGTDKLPLPIKQIKRIFMATDQSPLTAKPKVFLIQACQWGQIHPMVVSDDLQADDSDSTLQADGSPSTSIPQEADFLVHCSTVEDYFSIRNTEVGSWFIQSVCKQLKNGCDGKEEIEVILRRVNKEVAGKQAVLSCGPTTQMPEIRNTLRKRLVLTPQLKPHRQK</sequence>
<evidence type="ECO:0000259" key="7">
    <source>
        <dbReference type="PROSITE" id="PS50209"/>
    </source>
</evidence>
<feature type="domain" description="Caspase family p10" evidence="5">
    <location>
        <begin position="304"/>
        <end position="395"/>
    </location>
</feature>
<dbReference type="PROSITE" id="PS50209">
    <property type="entry name" value="CARD"/>
    <property type="match status" value="1"/>
</dbReference>
<dbReference type="SUPFAM" id="SSF47986">
    <property type="entry name" value="DEATH domain"/>
    <property type="match status" value="1"/>
</dbReference>
<feature type="domain" description="Caspase family p20" evidence="6">
    <location>
        <begin position="133"/>
        <end position="279"/>
    </location>
</feature>
<dbReference type="InterPro" id="IPR011029">
    <property type="entry name" value="DEATH-like_dom_sf"/>
</dbReference>
<evidence type="ECO:0008006" key="10">
    <source>
        <dbReference type="Google" id="ProtNLM"/>
    </source>
</evidence>
<evidence type="ECO:0000256" key="2">
    <source>
        <dbReference type="ARBA" id="ARBA00022703"/>
    </source>
</evidence>
<dbReference type="Gene3D" id="3.40.50.1460">
    <property type="match status" value="1"/>
</dbReference>
<keyword evidence="9" id="KW-1185">Reference proteome</keyword>
<dbReference type="EMBL" id="JBIYXZ010000058">
    <property type="protein sequence ID" value="KAL3067754.1"/>
    <property type="molecule type" value="Genomic_DNA"/>
</dbReference>
<gene>
    <name evidence="8" type="ORF">OYC64_022184</name>
</gene>
<feature type="domain" description="CARD" evidence="7">
    <location>
        <begin position="1"/>
        <end position="78"/>
    </location>
</feature>
<evidence type="ECO:0000313" key="9">
    <source>
        <dbReference type="Proteomes" id="UP001619887"/>
    </source>
</evidence>
<comment type="similarity">
    <text evidence="1 4">Belongs to the peptidase C14A family.</text>
</comment>
<dbReference type="Pfam" id="PF00619">
    <property type="entry name" value="CARD"/>
    <property type="match status" value="1"/>
</dbReference>
<dbReference type="InterPro" id="IPR001309">
    <property type="entry name" value="Pept_C14_p20"/>
</dbReference>
<dbReference type="GO" id="GO:0051604">
    <property type="term" value="P:protein maturation"/>
    <property type="evidence" value="ECO:0007669"/>
    <property type="project" value="UniProtKB-ARBA"/>
</dbReference>
<dbReference type="PANTHER" id="PTHR48169:SF7">
    <property type="entry name" value="CASPASE 10"/>
    <property type="match status" value="1"/>
</dbReference>
<dbReference type="Proteomes" id="UP001619887">
    <property type="component" value="Unassembled WGS sequence"/>
</dbReference>
<dbReference type="InterPro" id="IPR029030">
    <property type="entry name" value="Caspase-like_dom_sf"/>
</dbReference>